<keyword evidence="1" id="KW-0732">Signal</keyword>
<evidence type="ECO:0000313" key="2">
    <source>
        <dbReference type="EMBL" id="HDQ99094.1"/>
    </source>
</evidence>
<accession>A0A7V0XET1</accession>
<dbReference type="PROSITE" id="PS51257">
    <property type="entry name" value="PROKAR_LIPOPROTEIN"/>
    <property type="match status" value="1"/>
</dbReference>
<name>A0A7V0XET1_UNCW3</name>
<dbReference type="Proteomes" id="UP000885672">
    <property type="component" value="Unassembled WGS sequence"/>
</dbReference>
<feature type="chain" id="PRO_5031310012" evidence="1">
    <location>
        <begin position="22"/>
        <end position="279"/>
    </location>
</feature>
<dbReference type="AlphaFoldDB" id="A0A7V0XET1"/>
<evidence type="ECO:0000256" key="1">
    <source>
        <dbReference type="SAM" id="SignalP"/>
    </source>
</evidence>
<comment type="caution">
    <text evidence="2">The sequence shown here is derived from an EMBL/GenBank/DDBJ whole genome shotgun (WGS) entry which is preliminary data.</text>
</comment>
<dbReference type="EMBL" id="DSBX01000086">
    <property type="protein sequence ID" value="HDQ99094.1"/>
    <property type="molecule type" value="Genomic_DNA"/>
</dbReference>
<organism evidence="2">
    <name type="scientific">candidate division WOR-3 bacterium</name>
    <dbReference type="NCBI Taxonomy" id="2052148"/>
    <lineage>
        <taxon>Bacteria</taxon>
        <taxon>Bacteria division WOR-3</taxon>
    </lineage>
</organism>
<sequence length="279" mass="31455">MKKRIACALAVLAVVVFVASCSEKVTDEAAIRALVEQDTTYFKSGTQGDSAAGGGLLDDTMVGLWWRGPQTHDPQARIEVEVVGDSAWVSWHQSNYGELFHWVATSESTAERWIKELVERVQLNAFFLREGEATETNRGWRFKRLSLAFGHSDTVNTVRIDSLRIQSSLRDFVIRDPLNVYYSPDSLVSFTPGELLTMTLYTNTEDCFAFLHAFAGWLFVRVPFEHQGDGVHVGTWHAQIIPGFRFAIFDLLSTGTLLEREGPYDHNGWLLPYMIETAD</sequence>
<feature type="signal peptide" evidence="1">
    <location>
        <begin position="1"/>
        <end position="21"/>
    </location>
</feature>
<proteinExistence type="predicted"/>
<protein>
    <submittedName>
        <fullName evidence="2">Uncharacterized protein</fullName>
    </submittedName>
</protein>
<gene>
    <name evidence="2" type="ORF">ENN51_02255</name>
</gene>
<reference evidence="2" key="1">
    <citation type="journal article" date="2020" name="mSystems">
        <title>Genome- and Community-Level Interaction Insights into Carbon Utilization and Element Cycling Functions of Hydrothermarchaeota in Hydrothermal Sediment.</title>
        <authorList>
            <person name="Zhou Z."/>
            <person name="Liu Y."/>
            <person name="Xu W."/>
            <person name="Pan J."/>
            <person name="Luo Z.H."/>
            <person name="Li M."/>
        </authorList>
    </citation>
    <scope>NUCLEOTIDE SEQUENCE [LARGE SCALE GENOMIC DNA]</scope>
    <source>
        <strain evidence="2">SpSt-1182</strain>
    </source>
</reference>